<dbReference type="Proteomes" id="UP000008068">
    <property type="component" value="Unassembled WGS sequence"/>
</dbReference>
<name>G0P6A2_CAEBE</name>
<dbReference type="STRING" id="135651.G0P6A2"/>
<dbReference type="AlphaFoldDB" id="G0P6A2"/>
<protein>
    <submittedName>
        <fullName evidence="1">Uncharacterized protein</fullName>
    </submittedName>
</protein>
<sequence length="164" mass="19884">MSFNNLVFFNGDVRRDRRQEAMFDSLVHLNERDRFLNRLREMEQKREVEEKQTKAVRKIQKVWRGYRERDTLRLQYRAQFDALSDGKRTIEVSLQMAQLLVNFYETNKDEERLVMTLVELVKARTADRAFEQRVRDTQRLLLARCCVKFLNAATENTIFFHIFR</sequence>
<keyword evidence="2" id="KW-1185">Reference proteome</keyword>
<evidence type="ECO:0000313" key="1">
    <source>
        <dbReference type="EMBL" id="EGT46394.1"/>
    </source>
</evidence>
<proteinExistence type="predicted"/>
<dbReference type="CDD" id="cd23767">
    <property type="entry name" value="IQCD"/>
    <property type="match status" value="1"/>
</dbReference>
<reference evidence="2" key="1">
    <citation type="submission" date="2011-07" db="EMBL/GenBank/DDBJ databases">
        <authorList>
            <consortium name="Caenorhabditis brenneri Sequencing and Analysis Consortium"/>
            <person name="Wilson R.K."/>
        </authorList>
    </citation>
    <scope>NUCLEOTIDE SEQUENCE [LARGE SCALE GENOMIC DNA]</scope>
    <source>
        <strain evidence="2">PB2801</strain>
    </source>
</reference>
<dbReference type="InParanoid" id="G0P6A2"/>
<dbReference type="EMBL" id="GL380096">
    <property type="protein sequence ID" value="EGT46394.1"/>
    <property type="molecule type" value="Genomic_DNA"/>
</dbReference>
<dbReference type="HOGENOM" id="CLU_1620495_0_0_1"/>
<evidence type="ECO:0000313" key="2">
    <source>
        <dbReference type="Proteomes" id="UP000008068"/>
    </source>
</evidence>
<accession>G0P6A2</accession>
<dbReference type="OrthoDB" id="5909879at2759"/>
<gene>
    <name evidence="1" type="ORF">CAEBREN_31281</name>
</gene>
<dbReference type="PROSITE" id="PS50096">
    <property type="entry name" value="IQ"/>
    <property type="match status" value="1"/>
</dbReference>
<organism evidence="2">
    <name type="scientific">Caenorhabditis brenneri</name>
    <name type="common">Nematode worm</name>
    <dbReference type="NCBI Taxonomy" id="135651"/>
    <lineage>
        <taxon>Eukaryota</taxon>
        <taxon>Metazoa</taxon>
        <taxon>Ecdysozoa</taxon>
        <taxon>Nematoda</taxon>
        <taxon>Chromadorea</taxon>
        <taxon>Rhabditida</taxon>
        <taxon>Rhabditina</taxon>
        <taxon>Rhabditomorpha</taxon>
        <taxon>Rhabditoidea</taxon>
        <taxon>Rhabditidae</taxon>
        <taxon>Peloderinae</taxon>
        <taxon>Caenorhabditis</taxon>
    </lineage>
</organism>
<dbReference type="eggNOG" id="KOG0942">
    <property type="taxonomic scope" value="Eukaryota"/>
</dbReference>